<dbReference type="InterPro" id="IPR045670">
    <property type="entry name" value="DUF5916"/>
</dbReference>
<organism evidence="2 3">
    <name type="scientific">Roseivirga spongicola</name>
    <dbReference type="NCBI Taxonomy" id="333140"/>
    <lineage>
        <taxon>Bacteria</taxon>
        <taxon>Pseudomonadati</taxon>
        <taxon>Bacteroidota</taxon>
        <taxon>Cytophagia</taxon>
        <taxon>Cytophagales</taxon>
        <taxon>Roseivirgaceae</taxon>
        <taxon>Roseivirga</taxon>
    </lineage>
</organism>
<dbReference type="Pfam" id="PF19313">
    <property type="entry name" value="DUF5916"/>
    <property type="match status" value="1"/>
</dbReference>
<dbReference type="Gene3D" id="2.60.40.1190">
    <property type="match status" value="1"/>
</dbReference>
<dbReference type="STRING" id="333140.AWW68_07935"/>
<sequence>MRLKFFTLLGFLVYSGILAQEQKSIHIREASTPITLDGVLNEQSWLEAEKSSDYWMNFPTDTLLASTQTVLMFTYDDKFIYIGAKMYNVENPGYVTPSLRRDFRGAGNDMFTISFDTFDDNTNAFQFGINPFGVRREGLVVNGGAQRGNLSLDWENKWYGEVTRTDAYWVAELAIPFKSIRYKEGNLVWNINSYRIDSNTGERSIWNPVPQNFALYSQAHTGQLIWDKAPKKPGANISVIPYISANAAASGGFLNRDDGVELPRDTESGFDAGFDAKIALGPSMNLDITVNPDFSQVEVDQQVTNLDRFEIFFPERRQFFLENADLFGEFGAQGLRPFFSRRIGVSRDESTGVNVQNKINFGARLSGKLNNNWRLGVLNMQAAALENIDLPEINYTVTALQRKVFSRSNLGFIFVNKQDLANESNSSFNQYNRVLGLDYNLASADNKWNGKFFYHRSFEKGGADDSYAASGNILYSTINWQIEALLQSVGDGYSPEVGFARRNGYDRNSLSLQKNFYPQSESIQRISPTISYEGYANESLGLTDYQIGIGTDFSMLNTSSFSIQVNQTYLYLFNDFDPTRNGNQKLPEGTDYRYTNLRLNYRGDTRNPFYLNLNANAGQYFNGNRIGLGGSLNYRIQPLGLITMDFNYNRIRLPEPYGEADLFLIGPRLDITFTKKLFWTTFIQYNNQIDNLNINSRIQWRFKPVSDVFIAYTDNYFPDDFINKNRALVIKVTYWLNL</sequence>
<keyword evidence="3" id="KW-1185">Reference proteome</keyword>
<accession>A0A150XAJ1</accession>
<dbReference type="CDD" id="cd09618">
    <property type="entry name" value="CBM9_like_2"/>
    <property type="match status" value="1"/>
</dbReference>
<comment type="caution">
    <text evidence="2">The sequence shown here is derived from an EMBL/GenBank/DDBJ whole genome shotgun (WGS) entry which is preliminary data.</text>
</comment>
<evidence type="ECO:0000313" key="2">
    <source>
        <dbReference type="EMBL" id="KYG75757.1"/>
    </source>
</evidence>
<dbReference type="AlphaFoldDB" id="A0A150XAJ1"/>
<dbReference type="EMBL" id="LRPC01000012">
    <property type="protein sequence ID" value="KYG75757.1"/>
    <property type="molecule type" value="Genomic_DNA"/>
</dbReference>
<proteinExistence type="predicted"/>
<keyword evidence="2" id="KW-0378">Hydrolase</keyword>
<dbReference type="SUPFAM" id="SSF49344">
    <property type="entry name" value="CBD9-like"/>
    <property type="match status" value="1"/>
</dbReference>
<feature type="domain" description="DUF5916" evidence="1">
    <location>
        <begin position="237"/>
        <end position="650"/>
    </location>
</feature>
<evidence type="ECO:0000313" key="3">
    <source>
        <dbReference type="Proteomes" id="UP000075606"/>
    </source>
</evidence>
<name>A0A150XAJ1_9BACT</name>
<gene>
    <name evidence="2" type="ORF">AWW68_07935</name>
</gene>
<dbReference type="GO" id="GO:0016787">
    <property type="term" value="F:hydrolase activity"/>
    <property type="evidence" value="ECO:0007669"/>
    <property type="project" value="UniProtKB-KW"/>
</dbReference>
<reference evidence="2 3" key="1">
    <citation type="submission" date="2016-01" db="EMBL/GenBank/DDBJ databases">
        <title>Genome sequencing of Roseivirga spongicola UST030701-084.</title>
        <authorList>
            <person name="Selvaratnam C."/>
            <person name="Thevarajoo S."/>
            <person name="Goh K.M."/>
            <person name="Ee R."/>
            <person name="Chan K.-G."/>
            <person name="Chong C.S."/>
        </authorList>
    </citation>
    <scope>NUCLEOTIDE SEQUENCE [LARGE SCALE GENOMIC DNA]</scope>
    <source>
        <strain evidence="2 3">UST030701-084</strain>
    </source>
</reference>
<protein>
    <submittedName>
        <fullName evidence="2">Hydrolase</fullName>
    </submittedName>
</protein>
<evidence type="ECO:0000259" key="1">
    <source>
        <dbReference type="Pfam" id="PF19313"/>
    </source>
</evidence>
<dbReference type="Proteomes" id="UP000075606">
    <property type="component" value="Unassembled WGS sequence"/>
</dbReference>
<dbReference type="RefSeq" id="WP_068219571.1">
    <property type="nucleotide sequence ID" value="NZ_CP139724.1"/>
</dbReference>